<evidence type="ECO:0000256" key="1">
    <source>
        <dbReference type="ARBA" id="ARBA00022801"/>
    </source>
</evidence>
<evidence type="ECO:0000256" key="2">
    <source>
        <dbReference type="SAM" id="SignalP"/>
    </source>
</evidence>
<dbReference type="InterPro" id="IPR051058">
    <property type="entry name" value="GDSL_Est/Lipase"/>
</dbReference>
<keyword evidence="1" id="KW-0378">Hydrolase</keyword>
<dbReference type="CDD" id="cd01846">
    <property type="entry name" value="fatty_acyltransferase_like"/>
    <property type="match status" value="1"/>
</dbReference>
<keyword evidence="2" id="KW-0732">Signal</keyword>
<gene>
    <name evidence="3" type="ORF">F5X68DRAFT_267210</name>
</gene>
<dbReference type="OrthoDB" id="1600564at2759"/>
<dbReference type="InterPro" id="IPR001087">
    <property type="entry name" value="GDSL"/>
</dbReference>
<dbReference type="PANTHER" id="PTHR45648:SF22">
    <property type="entry name" value="GDSL LIPASE_ACYLHYDROLASE FAMILY PROTEIN (AFU_ORTHOLOGUE AFUA_4G14700)"/>
    <property type="match status" value="1"/>
</dbReference>
<dbReference type="InterPro" id="IPR036514">
    <property type="entry name" value="SGNH_hydro_sf"/>
</dbReference>
<evidence type="ECO:0000313" key="4">
    <source>
        <dbReference type="Proteomes" id="UP000770015"/>
    </source>
</evidence>
<accession>A0A9P8VJC9</accession>
<dbReference type="SUPFAM" id="SSF52266">
    <property type="entry name" value="SGNH hydrolase"/>
    <property type="match status" value="1"/>
</dbReference>
<feature type="chain" id="PRO_5040192171" evidence="2">
    <location>
        <begin position="20"/>
        <end position="301"/>
    </location>
</feature>
<dbReference type="Gene3D" id="3.40.50.1110">
    <property type="entry name" value="SGNH hydrolase"/>
    <property type="match status" value="1"/>
</dbReference>
<organism evidence="3 4">
    <name type="scientific">Plectosphaerella plurivora</name>
    <dbReference type="NCBI Taxonomy" id="936078"/>
    <lineage>
        <taxon>Eukaryota</taxon>
        <taxon>Fungi</taxon>
        <taxon>Dikarya</taxon>
        <taxon>Ascomycota</taxon>
        <taxon>Pezizomycotina</taxon>
        <taxon>Sordariomycetes</taxon>
        <taxon>Hypocreomycetidae</taxon>
        <taxon>Glomerellales</taxon>
        <taxon>Plectosphaerellaceae</taxon>
        <taxon>Plectosphaerella</taxon>
    </lineage>
</organism>
<evidence type="ECO:0000313" key="3">
    <source>
        <dbReference type="EMBL" id="KAH6693783.1"/>
    </source>
</evidence>
<protein>
    <submittedName>
        <fullName evidence="3">Fungal cellulose binding domain-containing protein</fullName>
    </submittedName>
</protein>
<proteinExistence type="predicted"/>
<sequence>MTVLSVAAALLAGLSVVMGSPVAGLPKAPPTRYFVTFGSSTTQTGFQSNGTLPSPGNILGNPSLPGSTTSGGLNWLGYDLTEFNSSLMLSYNLAVGGATTDHVLIPPYAPTVRTFVDQVDDFEANIVGDGDVPWTSKTLLVGIWIANNDVGQSWDEPDLPGLYAKVSKRYFEQVQRLYDLGARNFVIIDSAPQHETPLMKTNGANLVTLKGAVELYNKIMAKSFSAFRKSHRDARAWLVDAGTAYYEALDDPAKYGAPDDMCENLDGVSCLWWNNYHPGLAIHRLLGAEVSRVVGAPWFEG</sequence>
<comment type="caution">
    <text evidence="3">The sequence shown here is derived from an EMBL/GenBank/DDBJ whole genome shotgun (WGS) entry which is preliminary data.</text>
</comment>
<feature type="signal peptide" evidence="2">
    <location>
        <begin position="1"/>
        <end position="19"/>
    </location>
</feature>
<keyword evidence="4" id="KW-1185">Reference proteome</keyword>
<name>A0A9P8VJC9_9PEZI</name>
<dbReference type="GO" id="GO:0016788">
    <property type="term" value="F:hydrolase activity, acting on ester bonds"/>
    <property type="evidence" value="ECO:0007669"/>
    <property type="project" value="InterPro"/>
</dbReference>
<dbReference type="Proteomes" id="UP000770015">
    <property type="component" value="Unassembled WGS sequence"/>
</dbReference>
<dbReference type="EMBL" id="JAGSXJ010000003">
    <property type="protein sequence ID" value="KAH6693783.1"/>
    <property type="molecule type" value="Genomic_DNA"/>
</dbReference>
<dbReference type="Pfam" id="PF00657">
    <property type="entry name" value="Lipase_GDSL"/>
    <property type="match status" value="1"/>
</dbReference>
<dbReference type="AlphaFoldDB" id="A0A9P8VJC9"/>
<reference evidence="3" key="1">
    <citation type="journal article" date="2021" name="Nat. Commun.">
        <title>Genetic determinants of endophytism in the Arabidopsis root mycobiome.</title>
        <authorList>
            <person name="Mesny F."/>
            <person name="Miyauchi S."/>
            <person name="Thiergart T."/>
            <person name="Pickel B."/>
            <person name="Atanasova L."/>
            <person name="Karlsson M."/>
            <person name="Huettel B."/>
            <person name="Barry K.W."/>
            <person name="Haridas S."/>
            <person name="Chen C."/>
            <person name="Bauer D."/>
            <person name="Andreopoulos W."/>
            <person name="Pangilinan J."/>
            <person name="LaButti K."/>
            <person name="Riley R."/>
            <person name="Lipzen A."/>
            <person name="Clum A."/>
            <person name="Drula E."/>
            <person name="Henrissat B."/>
            <person name="Kohler A."/>
            <person name="Grigoriev I.V."/>
            <person name="Martin F.M."/>
            <person name="Hacquard S."/>
        </authorList>
    </citation>
    <scope>NUCLEOTIDE SEQUENCE</scope>
    <source>
        <strain evidence="3">MPI-SDFR-AT-0117</strain>
    </source>
</reference>
<dbReference type="PANTHER" id="PTHR45648">
    <property type="entry name" value="GDSL LIPASE/ACYLHYDROLASE FAMILY PROTEIN (AFU_ORTHOLOGUE AFUA_4G14700)"/>
    <property type="match status" value="1"/>
</dbReference>